<organism evidence="2 3">
    <name type="scientific">Streptomyces termitum</name>
    <dbReference type="NCBI Taxonomy" id="67368"/>
    <lineage>
        <taxon>Bacteria</taxon>
        <taxon>Bacillati</taxon>
        <taxon>Actinomycetota</taxon>
        <taxon>Actinomycetes</taxon>
        <taxon>Kitasatosporales</taxon>
        <taxon>Streptomycetaceae</taxon>
        <taxon>Streptomyces</taxon>
    </lineage>
</organism>
<proteinExistence type="predicted"/>
<accession>A0A918SR01</accession>
<comment type="caution">
    <text evidence="2">The sequence shown here is derived from an EMBL/GenBank/DDBJ whole genome shotgun (WGS) entry which is preliminary data.</text>
</comment>
<keyword evidence="1" id="KW-0812">Transmembrane</keyword>
<reference evidence="2" key="2">
    <citation type="submission" date="2020-09" db="EMBL/GenBank/DDBJ databases">
        <authorList>
            <person name="Sun Q."/>
            <person name="Ohkuma M."/>
        </authorList>
    </citation>
    <scope>NUCLEOTIDE SEQUENCE</scope>
    <source>
        <strain evidence="2">JCM 4518</strain>
    </source>
</reference>
<keyword evidence="1" id="KW-1133">Transmembrane helix</keyword>
<reference evidence="2" key="1">
    <citation type="journal article" date="2014" name="Int. J. Syst. Evol. Microbiol.">
        <title>Complete genome sequence of Corynebacterium casei LMG S-19264T (=DSM 44701T), isolated from a smear-ripened cheese.</title>
        <authorList>
            <consortium name="US DOE Joint Genome Institute (JGI-PGF)"/>
            <person name="Walter F."/>
            <person name="Albersmeier A."/>
            <person name="Kalinowski J."/>
            <person name="Ruckert C."/>
        </authorList>
    </citation>
    <scope>NUCLEOTIDE SEQUENCE</scope>
    <source>
        <strain evidence="2">JCM 4518</strain>
    </source>
</reference>
<sequence length="57" mass="6088">MKYAGIAVLVVGAVGLAVTTRGVRGWENWTSRQKKGMSLSAFLFFLGIVLMNLGKSG</sequence>
<feature type="transmembrane region" description="Helical" evidence="1">
    <location>
        <begin position="36"/>
        <end position="54"/>
    </location>
</feature>
<gene>
    <name evidence="2" type="ORF">GCM10010305_03390</name>
</gene>
<evidence type="ECO:0000313" key="2">
    <source>
        <dbReference type="EMBL" id="GHA65100.1"/>
    </source>
</evidence>
<evidence type="ECO:0000256" key="1">
    <source>
        <dbReference type="SAM" id="Phobius"/>
    </source>
</evidence>
<keyword evidence="3" id="KW-1185">Reference proteome</keyword>
<evidence type="ECO:0000313" key="3">
    <source>
        <dbReference type="Proteomes" id="UP000644020"/>
    </source>
</evidence>
<dbReference type="Proteomes" id="UP000644020">
    <property type="component" value="Unassembled WGS sequence"/>
</dbReference>
<dbReference type="AlphaFoldDB" id="A0A918SR01"/>
<name>A0A918SR01_9ACTN</name>
<keyword evidence="1" id="KW-0472">Membrane</keyword>
<dbReference type="EMBL" id="BMUL01000001">
    <property type="protein sequence ID" value="GHA65100.1"/>
    <property type="molecule type" value="Genomic_DNA"/>
</dbReference>
<protein>
    <submittedName>
        <fullName evidence="2">Uncharacterized protein</fullName>
    </submittedName>
</protein>
<dbReference type="RefSeq" id="WP_189974643.1">
    <property type="nucleotide sequence ID" value="NZ_BMUL01000001.1"/>
</dbReference>